<organism evidence="2 3">
    <name type="scientific">Rattus norvegicus</name>
    <name type="common">Rat</name>
    <dbReference type="NCBI Taxonomy" id="10116"/>
    <lineage>
        <taxon>Eukaryota</taxon>
        <taxon>Metazoa</taxon>
        <taxon>Chordata</taxon>
        <taxon>Craniata</taxon>
        <taxon>Vertebrata</taxon>
        <taxon>Euteleostomi</taxon>
        <taxon>Mammalia</taxon>
        <taxon>Eutheria</taxon>
        <taxon>Euarchontoglires</taxon>
        <taxon>Glires</taxon>
        <taxon>Rodentia</taxon>
        <taxon>Myomorpha</taxon>
        <taxon>Muroidea</taxon>
        <taxon>Muridae</taxon>
        <taxon>Murinae</taxon>
        <taxon>Rattus</taxon>
    </lineage>
</organism>
<proteinExistence type="predicted"/>
<evidence type="ECO:0000256" key="1">
    <source>
        <dbReference type="SAM" id="MobiDB-lite"/>
    </source>
</evidence>
<dbReference type="EMBL" id="CH473966">
    <property type="protein sequence ID" value="EDL96076.1"/>
    <property type="molecule type" value="Genomic_DNA"/>
</dbReference>
<feature type="compositionally biased region" description="Acidic residues" evidence="1">
    <location>
        <begin position="11"/>
        <end position="31"/>
    </location>
</feature>
<dbReference type="AlphaFoldDB" id="A6IPT7"/>
<sequence length="38" mass="4192">MGYMMDHMGGDEDADLPEVDGADDDSQDSDDEKMPDLE</sequence>
<evidence type="ECO:0000313" key="3">
    <source>
        <dbReference type="Proteomes" id="UP000234681"/>
    </source>
</evidence>
<reference evidence="2 3" key="1">
    <citation type="submission" date="2005-09" db="EMBL/GenBank/DDBJ databases">
        <authorList>
            <person name="Mural R.J."/>
            <person name="Li P.W."/>
            <person name="Adams M.D."/>
            <person name="Amanatides P.G."/>
            <person name="Baden-Tillson H."/>
            <person name="Barnstead M."/>
            <person name="Chin S.H."/>
            <person name="Dew I."/>
            <person name="Evans C.A."/>
            <person name="Ferriera S."/>
            <person name="Flanigan M."/>
            <person name="Fosler C."/>
            <person name="Glodek A."/>
            <person name="Gu Z."/>
            <person name="Holt R.A."/>
            <person name="Jennings D."/>
            <person name="Kraft C.L."/>
            <person name="Lu F."/>
            <person name="Nguyen T."/>
            <person name="Nusskern D.R."/>
            <person name="Pfannkoch C.M."/>
            <person name="Sitter C."/>
            <person name="Sutton G.G."/>
            <person name="Venter J.C."/>
            <person name="Wang Z."/>
            <person name="Woodage T."/>
            <person name="Zheng X.H."/>
            <person name="Zhong F."/>
        </authorList>
    </citation>
    <scope>NUCLEOTIDE SEQUENCE [LARGE SCALE GENOMIC DNA]</scope>
    <source>
        <strain>BN</strain>
        <strain evidence="3">Sprague-Dawley</strain>
    </source>
</reference>
<dbReference type="Proteomes" id="UP000234681">
    <property type="component" value="Chromosome X"/>
</dbReference>
<name>A6IPT7_RAT</name>
<evidence type="ECO:0000313" key="2">
    <source>
        <dbReference type="EMBL" id="EDL96076.1"/>
    </source>
</evidence>
<feature type="region of interest" description="Disordered" evidence="1">
    <location>
        <begin position="1"/>
        <end position="38"/>
    </location>
</feature>
<protein>
    <submittedName>
        <fullName evidence="2">RCG63292</fullName>
    </submittedName>
</protein>
<gene>
    <name evidence="2" type="ORF">rCG_63292</name>
</gene>
<accession>A6IPT7</accession>